<dbReference type="RefSeq" id="WP_191143645.1">
    <property type="nucleotide sequence ID" value="NZ_JACXAF010000003.1"/>
</dbReference>
<proteinExistence type="predicted"/>
<keyword evidence="1" id="KW-0812">Transmembrane</keyword>
<keyword evidence="1" id="KW-0472">Membrane</keyword>
<dbReference type="AlphaFoldDB" id="A0A8J6QFN8"/>
<evidence type="ECO:0000313" key="3">
    <source>
        <dbReference type="Proteomes" id="UP000638014"/>
    </source>
</evidence>
<feature type="transmembrane region" description="Helical" evidence="1">
    <location>
        <begin position="234"/>
        <end position="252"/>
    </location>
</feature>
<feature type="transmembrane region" description="Helical" evidence="1">
    <location>
        <begin position="212"/>
        <end position="228"/>
    </location>
</feature>
<keyword evidence="1" id="KW-1133">Transmembrane helix</keyword>
<sequence>MKDRPNAKQLNKTLEAFEAQIHESCLPKPLSKELIYLANKAQSALKKADYCDADNSMAVAMQTIKRNLGSNISLRLGFKLSDTILANIRPYTAADVGVLAMDSGEFAERFFQIYADDPYRPPGLPSYMEKRPFPEDVQAAADSVLDLISSFELPEEQFAILHQDVGNFVMEANNYCANTNKVDVLFTQDLLLTTIYFDLLDMQGTYLTQHQVMSVMGLIIFAAPPAWLCWSPPAILAQIALVVLGTIVYGIYKGLRWAATRKAYQGAWTFVRTCKVTVAQAVADINRRVAGLDAAQTKEVKDALKKTRKGIRKGTIVTIGNRAKVLQKLNAMIAAI</sequence>
<keyword evidence="3" id="KW-1185">Reference proteome</keyword>
<name>A0A8J6QFN8_9GAMM</name>
<evidence type="ECO:0000313" key="2">
    <source>
        <dbReference type="EMBL" id="MBD1388550.1"/>
    </source>
</evidence>
<evidence type="ECO:0000256" key="1">
    <source>
        <dbReference type="SAM" id="Phobius"/>
    </source>
</evidence>
<dbReference type="EMBL" id="JACXAF010000003">
    <property type="protein sequence ID" value="MBD1388550.1"/>
    <property type="molecule type" value="Genomic_DNA"/>
</dbReference>
<reference evidence="2" key="1">
    <citation type="submission" date="2020-09" db="EMBL/GenBank/DDBJ databases">
        <title>A novel bacterium of genus Neiella, isolated from South China Sea.</title>
        <authorList>
            <person name="Huang H."/>
            <person name="Mo K."/>
            <person name="Hu Y."/>
        </authorList>
    </citation>
    <scope>NUCLEOTIDE SEQUENCE</scope>
    <source>
        <strain evidence="2">HB171785</strain>
    </source>
</reference>
<comment type="caution">
    <text evidence="2">The sequence shown here is derived from an EMBL/GenBank/DDBJ whole genome shotgun (WGS) entry which is preliminary data.</text>
</comment>
<dbReference type="Proteomes" id="UP000638014">
    <property type="component" value="Unassembled WGS sequence"/>
</dbReference>
<accession>A0A8J6QFN8</accession>
<gene>
    <name evidence="2" type="ORF">IC617_03835</name>
</gene>
<organism evidence="2 3">
    <name type="scientific">Neiella litorisoli</name>
    <dbReference type="NCBI Taxonomy" id="2771431"/>
    <lineage>
        <taxon>Bacteria</taxon>
        <taxon>Pseudomonadati</taxon>
        <taxon>Pseudomonadota</taxon>
        <taxon>Gammaproteobacteria</taxon>
        <taxon>Alteromonadales</taxon>
        <taxon>Echinimonadaceae</taxon>
        <taxon>Neiella</taxon>
    </lineage>
</organism>
<protein>
    <submittedName>
        <fullName evidence="2">Uncharacterized protein</fullName>
    </submittedName>
</protein>